<dbReference type="GO" id="GO:0008168">
    <property type="term" value="F:methyltransferase activity"/>
    <property type="evidence" value="ECO:0007669"/>
    <property type="project" value="UniProtKB-KW"/>
</dbReference>
<dbReference type="Pfam" id="PF01739">
    <property type="entry name" value="CheR"/>
    <property type="match status" value="1"/>
</dbReference>
<accession>A0ABS0B761</accession>
<dbReference type="RefSeq" id="WP_194931446.1">
    <property type="nucleotide sequence ID" value="NZ_JADLZT010000006.1"/>
</dbReference>
<dbReference type="PRINTS" id="PR00996">
    <property type="entry name" value="CHERMTFRASE"/>
</dbReference>
<proteinExistence type="predicted"/>
<dbReference type="InterPro" id="IPR029063">
    <property type="entry name" value="SAM-dependent_MTases_sf"/>
</dbReference>
<dbReference type="SMART" id="SM00138">
    <property type="entry name" value="MeTrc"/>
    <property type="match status" value="1"/>
</dbReference>
<sequence>MGSHSLPISTVRFLLRGVAHFARPVWETSPPERLASTAYRWFGTFIYRHYVRYQDRVQSHYTRFLRNQPQLNQLVSLVKEASPLTPISVASIGCSSGAELYSLLWALRSSIPSLIVTGVGVDISPEAIASAQAALYRASAPAVKMPHDESELADLSEDVIPRLFAPRGDEFIVHDWIRAGCKWVVGDICDSSAVANLGTHDVVLANNFLGPMDDAQAAACLTGIVGLVKPGGYLVVDGVDLNVKCKVIRRLNLKPITHDLDAIYSAGPHKGGWPWIRWGLEPINRSRRDWQIRYSTIFKVVPPGAGKQAIHSVDNKGRSLRDG</sequence>
<dbReference type="EMBL" id="JADLZT010000006">
    <property type="protein sequence ID" value="MBF6024864.1"/>
    <property type="molecule type" value="Genomic_DNA"/>
</dbReference>
<dbReference type="Gene3D" id="3.40.50.150">
    <property type="entry name" value="Vaccinia Virus protein VP39"/>
    <property type="match status" value="1"/>
</dbReference>
<dbReference type="GO" id="GO:0032259">
    <property type="term" value="P:methylation"/>
    <property type="evidence" value="ECO:0007669"/>
    <property type="project" value="UniProtKB-KW"/>
</dbReference>
<keyword evidence="3" id="KW-1185">Reference proteome</keyword>
<keyword evidence="2" id="KW-0808">Transferase</keyword>
<gene>
    <name evidence="2" type="ORF">IU514_12590</name>
</gene>
<dbReference type="SUPFAM" id="SSF53335">
    <property type="entry name" value="S-adenosyl-L-methionine-dependent methyltransferases"/>
    <property type="match status" value="1"/>
</dbReference>
<feature type="domain" description="CheR-type methyltransferase" evidence="1">
    <location>
        <begin position="55"/>
        <end position="236"/>
    </location>
</feature>
<evidence type="ECO:0000313" key="2">
    <source>
        <dbReference type="EMBL" id="MBF6024864.1"/>
    </source>
</evidence>
<dbReference type="InterPro" id="IPR022642">
    <property type="entry name" value="CheR_C"/>
</dbReference>
<comment type="caution">
    <text evidence="2">The sequence shown here is derived from an EMBL/GenBank/DDBJ whole genome shotgun (WGS) entry which is preliminary data.</text>
</comment>
<keyword evidence="2" id="KW-0489">Methyltransferase</keyword>
<dbReference type="InterPro" id="IPR000780">
    <property type="entry name" value="CheR_MeTrfase"/>
</dbReference>
<dbReference type="Proteomes" id="UP001429984">
    <property type="component" value="Unassembled WGS sequence"/>
</dbReference>
<organism evidence="2 3">
    <name type="scientific">Lysobacter niastensis</name>
    <dbReference type="NCBI Taxonomy" id="380629"/>
    <lineage>
        <taxon>Bacteria</taxon>
        <taxon>Pseudomonadati</taxon>
        <taxon>Pseudomonadota</taxon>
        <taxon>Gammaproteobacteria</taxon>
        <taxon>Lysobacterales</taxon>
        <taxon>Lysobacteraceae</taxon>
        <taxon>Lysobacter</taxon>
    </lineage>
</organism>
<protein>
    <submittedName>
        <fullName evidence="2">Methyltransferase domain-containing protein</fullName>
    </submittedName>
</protein>
<dbReference type="PROSITE" id="PS50123">
    <property type="entry name" value="CHER"/>
    <property type="match status" value="1"/>
</dbReference>
<evidence type="ECO:0000313" key="3">
    <source>
        <dbReference type="Proteomes" id="UP001429984"/>
    </source>
</evidence>
<name>A0ABS0B761_9GAMM</name>
<evidence type="ECO:0000259" key="1">
    <source>
        <dbReference type="PROSITE" id="PS50123"/>
    </source>
</evidence>
<reference evidence="2 3" key="1">
    <citation type="submission" date="2020-11" db="EMBL/GenBank/DDBJ databases">
        <title>Draft Genome Sequence and Secondary Metabolite Biosynthetic Potential of the Lysobacter niastensis Type strain DSM 18481.</title>
        <authorList>
            <person name="Turrini P."/>
            <person name="Artuso I."/>
            <person name="Tescari M."/>
            <person name="Lugli G.A."/>
            <person name="Frangipani E."/>
            <person name="Ventura M."/>
            <person name="Visca P."/>
        </authorList>
    </citation>
    <scope>NUCLEOTIDE SEQUENCE [LARGE SCALE GENOMIC DNA]</scope>
    <source>
        <strain evidence="2 3">DSM 18481</strain>
    </source>
</reference>